<dbReference type="RefSeq" id="WP_316901407.1">
    <property type="nucleotide sequence ID" value="NZ_CATWHI010000004.1"/>
</dbReference>
<dbReference type="EMBL" id="CATWHI010000004">
    <property type="protein sequence ID" value="CAJ0742986.1"/>
    <property type="molecule type" value="Genomic_DNA"/>
</dbReference>
<dbReference type="InterPro" id="IPR004843">
    <property type="entry name" value="Calcineurin-like_PHP"/>
</dbReference>
<evidence type="ECO:0000259" key="1">
    <source>
        <dbReference type="Pfam" id="PF00149"/>
    </source>
</evidence>
<accession>A0AB72X959</accession>
<dbReference type="PANTHER" id="PTHR43143:SF6">
    <property type="entry name" value="BLL3016 PROTEIN"/>
    <property type="match status" value="1"/>
</dbReference>
<sequence>MSKQPGRRQFLQLAAVGGLVYASGLPGWQAMAATTRAAGAKPDDFYFVQLSDTHWGFKGAPNPDSQGTLPKAIAAVNALSPAPDFVIFTGDLSHISDDPAERRKRLAEFRDIAAQIKVPVVHYMPGEHDASLDNGEAYIELFGRTHYSFDHKGVHFIAIDNVSDPSARVGDAQLAWLAADVRSVPEHTPIVVFTHRPLFDLYPQWDWATRDGQQVIDLLMPHPNVTVFYGHIHQEHHHMTGHIAHHSARSLMFPLPAPPAPGSQAKRNPIPWDAAAPYRGLGWRSITEHGKHDAATWALAEQPIHANSEANTINKTPEAT</sequence>
<proteinExistence type="predicted"/>
<reference evidence="2 3" key="1">
    <citation type="submission" date="2023-07" db="EMBL/GenBank/DDBJ databases">
        <authorList>
            <person name="Peeters C."/>
        </authorList>
    </citation>
    <scope>NUCLEOTIDE SEQUENCE [LARGE SCALE GENOMIC DNA]</scope>
    <source>
        <strain evidence="2 3">R-16034</strain>
    </source>
</reference>
<comment type="caution">
    <text evidence="2">The sequence shown here is derived from an EMBL/GenBank/DDBJ whole genome shotgun (WGS) entry which is preliminary data.</text>
</comment>
<dbReference type="Gene3D" id="3.60.21.10">
    <property type="match status" value="1"/>
</dbReference>
<dbReference type="PANTHER" id="PTHR43143">
    <property type="entry name" value="METALLOPHOSPHOESTERASE, CALCINEURIN SUPERFAMILY"/>
    <property type="match status" value="1"/>
</dbReference>
<dbReference type="InterPro" id="IPR006311">
    <property type="entry name" value="TAT_signal"/>
</dbReference>
<feature type="domain" description="Calcineurin-like phosphoesterase" evidence="1">
    <location>
        <begin position="47"/>
        <end position="234"/>
    </location>
</feature>
<keyword evidence="2" id="KW-0378">Hydrolase</keyword>
<name>A0AB72X959_9RALS</name>
<organism evidence="2 3">
    <name type="scientific">Ralstonia edaphi</name>
    <dbReference type="NCBI Taxonomy" id="3058599"/>
    <lineage>
        <taxon>Bacteria</taxon>
        <taxon>Pseudomonadati</taxon>
        <taxon>Pseudomonadota</taxon>
        <taxon>Betaproteobacteria</taxon>
        <taxon>Burkholderiales</taxon>
        <taxon>Burkholderiaceae</taxon>
        <taxon>Ralstonia</taxon>
    </lineage>
</organism>
<evidence type="ECO:0000313" key="2">
    <source>
        <dbReference type="EMBL" id="CAJ0742986.1"/>
    </source>
</evidence>
<dbReference type="SUPFAM" id="SSF56300">
    <property type="entry name" value="Metallo-dependent phosphatases"/>
    <property type="match status" value="1"/>
</dbReference>
<keyword evidence="3" id="KW-1185">Reference proteome</keyword>
<dbReference type="InterPro" id="IPR029052">
    <property type="entry name" value="Metallo-depent_PP-like"/>
</dbReference>
<dbReference type="PROSITE" id="PS51318">
    <property type="entry name" value="TAT"/>
    <property type="match status" value="1"/>
</dbReference>
<dbReference type="Proteomes" id="UP001189225">
    <property type="component" value="Unassembled WGS sequence"/>
</dbReference>
<protein>
    <submittedName>
        <fullName evidence="2">3',5'-cyclic adenosine monophosphate phosphodiesterase CpdA</fullName>
        <ecNumber evidence="2">3.1.4.53</ecNumber>
    </submittedName>
</protein>
<dbReference type="InterPro" id="IPR051918">
    <property type="entry name" value="STPP_CPPED1"/>
</dbReference>
<dbReference type="Pfam" id="PF00149">
    <property type="entry name" value="Metallophos"/>
    <property type="match status" value="1"/>
</dbReference>
<evidence type="ECO:0000313" key="3">
    <source>
        <dbReference type="Proteomes" id="UP001189225"/>
    </source>
</evidence>
<dbReference type="EC" id="3.1.4.53" evidence="2"/>
<gene>
    <name evidence="2" type="primary">cpdA_2</name>
    <name evidence="2" type="ORF">R16034_03420</name>
</gene>
<dbReference type="AlphaFoldDB" id="A0AB72X959"/>
<dbReference type="GO" id="GO:0004115">
    <property type="term" value="F:3',5'-cyclic-AMP phosphodiesterase activity"/>
    <property type="evidence" value="ECO:0007669"/>
    <property type="project" value="UniProtKB-EC"/>
</dbReference>